<dbReference type="Gene3D" id="1.20.910.10">
    <property type="entry name" value="Heme oxygenase-like"/>
    <property type="match status" value="1"/>
</dbReference>
<protein>
    <submittedName>
        <fullName evidence="1">Biliverdin-producing heme oxygenase</fullName>
    </submittedName>
</protein>
<gene>
    <name evidence="1" type="ORF">L4G47_05880</name>
</gene>
<name>A0ABS9I1S0_9PSED</name>
<sequence>MVEITPELPCADAPSPLTTVLQQLRSATAARHLALEARLPLTHSRLDLDTYTRIIKAYYGFHLPLQQAMERFLAPQAIDPARQKIPALIKDLHALGLSDTQIHALPRCSALPAIDSIAELLGVMYVMEGATLGGQVLRRIIADRLGVDADSGGEFLDVYGRDTGRLWKAFLKQLAEFDTPLHNAEVVQAGCATFDCFQTWLEQAGVLNDA</sequence>
<organism evidence="1 2">
    <name type="scientific">Pseudomonas petrae</name>
    <dbReference type="NCBI Taxonomy" id="2912190"/>
    <lineage>
        <taxon>Bacteria</taxon>
        <taxon>Pseudomonadati</taxon>
        <taxon>Pseudomonadota</taxon>
        <taxon>Gammaproteobacteria</taxon>
        <taxon>Pseudomonadales</taxon>
        <taxon>Pseudomonadaceae</taxon>
        <taxon>Pseudomonas</taxon>
    </lineage>
</organism>
<dbReference type="SUPFAM" id="SSF48613">
    <property type="entry name" value="Heme oxygenase-like"/>
    <property type="match status" value="1"/>
</dbReference>
<evidence type="ECO:0000313" key="2">
    <source>
        <dbReference type="Proteomes" id="UP001162905"/>
    </source>
</evidence>
<accession>A0ABS9I1S0</accession>
<dbReference type="RefSeq" id="WP_237250972.1">
    <property type="nucleotide sequence ID" value="NZ_JAKJXE010000010.1"/>
</dbReference>
<dbReference type="InterPro" id="IPR016084">
    <property type="entry name" value="Haem_Oase-like_multi-hlx"/>
</dbReference>
<reference evidence="1" key="1">
    <citation type="submission" date="2022-01" db="EMBL/GenBank/DDBJ databases">
        <title>Pseudomonas sp. nov. isolated from Antarctic regolith.</title>
        <authorList>
            <person name="Novakova D."/>
            <person name="Sedlar K."/>
        </authorList>
    </citation>
    <scope>NUCLEOTIDE SEQUENCE</scope>
    <source>
        <strain evidence="1">P2647</strain>
    </source>
</reference>
<evidence type="ECO:0000313" key="1">
    <source>
        <dbReference type="EMBL" id="MCF7541748.1"/>
    </source>
</evidence>
<comment type="caution">
    <text evidence="1">The sequence shown here is derived from an EMBL/GenBank/DDBJ whole genome shotgun (WGS) entry which is preliminary data.</text>
</comment>
<proteinExistence type="predicted"/>
<keyword evidence="2" id="KW-1185">Reference proteome</keyword>
<dbReference type="EMBL" id="JAKJXH010000004">
    <property type="protein sequence ID" value="MCF7541748.1"/>
    <property type="molecule type" value="Genomic_DNA"/>
</dbReference>
<dbReference type="InterPro" id="IPR016053">
    <property type="entry name" value="Haem_Oase-like"/>
</dbReference>
<dbReference type="Pfam" id="PF01126">
    <property type="entry name" value="Heme_oxygenase"/>
    <property type="match status" value="1"/>
</dbReference>
<dbReference type="CDD" id="cd19166">
    <property type="entry name" value="HemeO-bac"/>
    <property type="match status" value="1"/>
</dbReference>
<dbReference type="Proteomes" id="UP001162905">
    <property type="component" value="Unassembled WGS sequence"/>
</dbReference>